<dbReference type="Pfam" id="PF14388">
    <property type="entry name" value="DUF4419"/>
    <property type="match status" value="1"/>
</dbReference>
<proteinExistence type="predicted"/>
<protein>
    <submittedName>
        <fullName evidence="2">Uncharacterized protein</fullName>
    </submittedName>
</protein>
<reference evidence="2" key="1">
    <citation type="submission" date="2021-01" db="UniProtKB">
        <authorList>
            <consortium name="EnsemblMetazoa"/>
        </authorList>
    </citation>
    <scope>IDENTIFICATION</scope>
</reference>
<evidence type="ECO:0000313" key="2">
    <source>
        <dbReference type="EnsemblMetazoa" id="CLYHEMP001269.2"/>
    </source>
</evidence>
<keyword evidence="3" id="KW-1185">Reference proteome</keyword>
<dbReference type="AlphaFoldDB" id="A0A7M5UTT2"/>
<dbReference type="OrthoDB" id="9987685at2759"/>
<dbReference type="PANTHER" id="PTHR31252">
    <property type="entry name" value="DUF4419 DOMAIN-CONTAINING PROTEIN"/>
    <property type="match status" value="1"/>
</dbReference>
<evidence type="ECO:0000313" key="3">
    <source>
        <dbReference type="Proteomes" id="UP000594262"/>
    </source>
</evidence>
<sequence>MPFTFKVEDVKSAGPKSYGKNRSRMSEPQQGQSLEEAWKQHGIIEAMSEAPKNVVETFTKQNLLVKSVHAAFYGHHPLILSPDVIWLTIAQGLANHIDQNAEELRKKFVNHEGKKEIEIERPTFVKGSKNNDWPGVFPEFSEKIEANTFEGTVKLIESDFSTTGPVEKIVSHITLMDAVQHYFSYSMCCGCGFPEITLTGEPDDWKKIRSKVALLKQYGLEWWLKALLPALDQFVLASEGKPDLNFWKSLCNINVGTSFPVYEPVTGWIQAFFPYLNAAGFDFEDFDRFAEAKDGVAKKQLQKNECLEHHMESFQQKLGVKEFEHHKNKFKQKGQHFAWADGPPSGTKRGIKLELFPPALSSAPFVYKDTVTNKKHSMAFMGGLTTLVQHPSGAIEAKIGWAVIDSGKWEPIKFYKETLV</sequence>
<feature type="region of interest" description="Disordered" evidence="1">
    <location>
        <begin position="12"/>
        <end position="33"/>
    </location>
</feature>
<name>A0A7M5UTT2_9CNID</name>
<dbReference type="InterPro" id="IPR025533">
    <property type="entry name" value="DUF4419"/>
</dbReference>
<dbReference type="PANTHER" id="PTHR31252:SF11">
    <property type="entry name" value="DUF4419 DOMAIN-CONTAINING PROTEIN"/>
    <property type="match status" value="1"/>
</dbReference>
<dbReference type="EnsemblMetazoa" id="CLYHEMT001269.2">
    <property type="protein sequence ID" value="CLYHEMP001269.2"/>
    <property type="gene ID" value="CLYHEMG001269"/>
</dbReference>
<organism evidence="2 3">
    <name type="scientific">Clytia hemisphaerica</name>
    <dbReference type="NCBI Taxonomy" id="252671"/>
    <lineage>
        <taxon>Eukaryota</taxon>
        <taxon>Metazoa</taxon>
        <taxon>Cnidaria</taxon>
        <taxon>Hydrozoa</taxon>
        <taxon>Hydroidolina</taxon>
        <taxon>Leptothecata</taxon>
        <taxon>Obeliida</taxon>
        <taxon>Clytiidae</taxon>
        <taxon>Clytia</taxon>
    </lineage>
</organism>
<dbReference type="Proteomes" id="UP000594262">
    <property type="component" value="Unplaced"/>
</dbReference>
<evidence type="ECO:0000256" key="1">
    <source>
        <dbReference type="SAM" id="MobiDB-lite"/>
    </source>
</evidence>
<accession>A0A7M5UTT2</accession>